<comment type="subcellular location">
    <subcellularLocation>
        <location evidence="1">Cell membrane</location>
        <topology evidence="1">Multi-pass membrane protein</topology>
    </subcellularLocation>
</comment>
<keyword evidence="3" id="KW-0813">Transport</keyword>
<evidence type="ECO:0000256" key="3">
    <source>
        <dbReference type="ARBA" id="ARBA00022448"/>
    </source>
</evidence>
<evidence type="ECO:0000256" key="7">
    <source>
        <dbReference type="ARBA" id="ARBA00023136"/>
    </source>
</evidence>
<evidence type="ECO:0000313" key="9">
    <source>
        <dbReference type="EMBL" id="PTM59566.1"/>
    </source>
</evidence>
<keyword evidence="7 8" id="KW-0472">Membrane</keyword>
<dbReference type="Pfam" id="PF01758">
    <property type="entry name" value="SBF"/>
    <property type="match status" value="1"/>
</dbReference>
<dbReference type="InterPro" id="IPR002657">
    <property type="entry name" value="BilAc:Na_symport/Acr3"/>
</dbReference>
<accession>A0A2T4ZCF5</accession>
<evidence type="ECO:0000313" key="10">
    <source>
        <dbReference type="Proteomes" id="UP000241639"/>
    </source>
</evidence>
<keyword evidence="4" id="KW-1003">Cell membrane</keyword>
<feature type="transmembrane region" description="Helical" evidence="8">
    <location>
        <begin position="161"/>
        <end position="184"/>
    </location>
</feature>
<feature type="transmembrane region" description="Helical" evidence="8">
    <location>
        <begin position="36"/>
        <end position="56"/>
    </location>
</feature>
<sequence>MTNLGVFERAQPLLILGAVLLGLLMGQDDSFSLWMEWMILPFLMVMLVGVFLQVPLKVLRNAFGNVTFTLASVVINFVITPLVAGGLGFLFLRDTPELWIGFTMLMVTPCTDWYLVFTSISKGNVALSTTLLPLNLILQLLLLPFYLWLLTGRLHQLNLGLLFESVILVLVVPWIAAMLIRWMVHRYRGEQWFQEQVLSSMGTVQLLFLNLAIVAMFASQGSVLLQNPGVLLGLILPVLLYFLLIFLLGYGVARSLRLSYADQASLQLTTLARNSPIALAIALTAFPDQPLIALALVIGPLIELPVLILISRILLGMRRKREKSFA</sequence>
<evidence type="ECO:0000256" key="6">
    <source>
        <dbReference type="ARBA" id="ARBA00022989"/>
    </source>
</evidence>
<dbReference type="InterPro" id="IPR038770">
    <property type="entry name" value="Na+/solute_symporter_sf"/>
</dbReference>
<dbReference type="PANTHER" id="PTHR43057:SF1">
    <property type="entry name" value="ARSENICAL-RESISTANCE PROTEIN 3"/>
    <property type="match status" value="1"/>
</dbReference>
<feature type="transmembrane region" description="Helical" evidence="8">
    <location>
        <begin position="292"/>
        <end position="315"/>
    </location>
</feature>
<dbReference type="PANTHER" id="PTHR43057">
    <property type="entry name" value="ARSENITE EFFLUX TRANSPORTER"/>
    <property type="match status" value="1"/>
</dbReference>
<dbReference type="InterPro" id="IPR004706">
    <property type="entry name" value="Arsenical-R_Acr3"/>
</dbReference>
<evidence type="ECO:0000256" key="1">
    <source>
        <dbReference type="ARBA" id="ARBA00004651"/>
    </source>
</evidence>
<dbReference type="GO" id="GO:0005886">
    <property type="term" value="C:plasma membrane"/>
    <property type="evidence" value="ECO:0007669"/>
    <property type="project" value="UniProtKB-SubCell"/>
</dbReference>
<dbReference type="GO" id="GO:0015104">
    <property type="term" value="F:antimonite transmembrane transporter activity"/>
    <property type="evidence" value="ECO:0007669"/>
    <property type="project" value="TreeGrafter"/>
</dbReference>
<feature type="transmembrane region" description="Helical" evidence="8">
    <location>
        <begin position="68"/>
        <end position="92"/>
    </location>
</feature>
<reference evidence="9 10" key="1">
    <citation type="submission" date="2018-04" db="EMBL/GenBank/DDBJ databases">
        <title>Genomic Encyclopedia of Archaeal and Bacterial Type Strains, Phase II (KMG-II): from individual species to whole genera.</title>
        <authorList>
            <person name="Goeker M."/>
        </authorList>
    </citation>
    <scope>NUCLEOTIDE SEQUENCE [LARGE SCALE GENOMIC DNA]</scope>
    <source>
        <strain evidence="9 10">DSM 45169</strain>
    </source>
</reference>
<comment type="similarity">
    <text evidence="2">Belongs to the arsenical resistance-3 (ACR3) (TC 2.A.59) family.</text>
</comment>
<dbReference type="Proteomes" id="UP000241639">
    <property type="component" value="Unassembled WGS sequence"/>
</dbReference>
<name>A0A2T4ZCF5_9BACL</name>
<dbReference type="GO" id="GO:0015105">
    <property type="term" value="F:arsenite transmembrane transporter activity"/>
    <property type="evidence" value="ECO:0007669"/>
    <property type="project" value="TreeGrafter"/>
</dbReference>
<protein>
    <submittedName>
        <fullName evidence="9">ACR3 family arsenite efflux pump ArsB</fullName>
    </submittedName>
</protein>
<keyword evidence="6 8" id="KW-1133">Transmembrane helix</keyword>
<evidence type="ECO:0000256" key="4">
    <source>
        <dbReference type="ARBA" id="ARBA00022475"/>
    </source>
</evidence>
<comment type="caution">
    <text evidence="9">The sequence shown here is derived from an EMBL/GenBank/DDBJ whole genome shotgun (WGS) entry which is preliminary data.</text>
</comment>
<dbReference type="AlphaFoldDB" id="A0A2T4ZCF5"/>
<evidence type="ECO:0000256" key="8">
    <source>
        <dbReference type="SAM" id="Phobius"/>
    </source>
</evidence>
<gene>
    <name evidence="9" type="ORF">C8J48_2191</name>
</gene>
<evidence type="ECO:0000256" key="5">
    <source>
        <dbReference type="ARBA" id="ARBA00022692"/>
    </source>
</evidence>
<feature type="transmembrane region" description="Helical" evidence="8">
    <location>
        <begin position="230"/>
        <end position="253"/>
    </location>
</feature>
<dbReference type="GO" id="GO:0015297">
    <property type="term" value="F:antiporter activity"/>
    <property type="evidence" value="ECO:0007669"/>
    <property type="project" value="InterPro"/>
</dbReference>
<feature type="transmembrane region" description="Helical" evidence="8">
    <location>
        <begin position="265"/>
        <end position="286"/>
    </location>
</feature>
<proteinExistence type="inferred from homology"/>
<dbReference type="Gene3D" id="1.20.1530.20">
    <property type="match status" value="1"/>
</dbReference>
<keyword evidence="5 8" id="KW-0812">Transmembrane</keyword>
<evidence type="ECO:0000256" key="2">
    <source>
        <dbReference type="ARBA" id="ARBA00010110"/>
    </source>
</evidence>
<feature type="transmembrane region" description="Helical" evidence="8">
    <location>
        <begin position="98"/>
        <end position="117"/>
    </location>
</feature>
<feature type="transmembrane region" description="Helical" evidence="8">
    <location>
        <begin position="129"/>
        <end position="149"/>
    </location>
</feature>
<organism evidence="9 10">
    <name type="scientific">Desmospora activa DSM 45169</name>
    <dbReference type="NCBI Taxonomy" id="1121389"/>
    <lineage>
        <taxon>Bacteria</taxon>
        <taxon>Bacillati</taxon>
        <taxon>Bacillota</taxon>
        <taxon>Bacilli</taxon>
        <taxon>Bacillales</taxon>
        <taxon>Thermoactinomycetaceae</taxon>
        <taxon>Desmospora</taxon>
    </lineage>
</organism>
<keyword evidence="10" id="KW-1185">Reference proteome</keyword>
<feature type="transmembrane region" description="Helical" evidence="8">
    <location>
        <begin position="196"/>
        <end position="218"/>
    </location>
</feature>
<dbReference type="EMBL" id="PZZP01000001">
    <property type="protein sequence ID" value="PTM59566.1"/>
    <property type="molecule type" value="Genomic_DNA"/>
</dbReference>